<evidence type="ECO:0000313" key="2">
    <source>
        <dbReference type="Proteomes" id="UP000233837"/>
    </source>
</evidence>
<accession>A0A2I0WHY9</accession>
<dbReference type="AlphaFoldDB" id="A0A2I0WHY9"/>
<evidence type="ECO:0000313" key="1">
    <source>
        <dbReference type="EMBL" id="PKU75277.1"/>
    </source>
</evidence>
<dbReference type="EMBL" id="KZ502621">
    <property type="protein sequence ID" value="PKU75277.1"/>
    <property type="molecule type" value="Genomic_DNA"/>
</dbReference>
<sequence>MSGGDLVYLNLKVGAIRRPSKHQWTELIISCCYLAGGEKTELSRSAPFFSCFSSSYCGVEADRL</sequence>
<name>A0A2I0WHY9_9ASPA</name>
<dbReference type="Proteomes" id="UP000233837">
    <property type="component" value="Unassembled WGS sequence"/>
</dbReference>
<protein>
    <submittedName>
        <fullName evidence="1">Uncharacterized protein</fullName>
    </submittedName>
</protein>
<reference evidence="1 2" key="1">
    <citation type="journal article" date="2016" name="Sci. Rep.">
        <title>The Dendrobium catenatum Lindl. genome sequence provides insights into polysaccharide synthase, floral development and adaptive evolution.</title>
        <authorList>
            <person name="Zhang G.Q."/>
            <person name="Xu Q."/>
            <person name="Bian C."/>
            <person name="Tsai W.C."/>
            <person name="Yeh C.M."/>
            <person name="Liu K.W."/>
            <person name="Yoshida K."/>
            <person name="Zhang L.S."/>
            <person name="Chang S.B."/>
            <person name="Chen F."/>
            <person name="Shi Y."/>
            <person name="Su Y.Y."/>
            <person name="Zhang Y.Q."/>
            <person name="Chen L.J."/>
            <person name="Yin Y."/>
            <person name="Lin M."/>
            <person name="Huang H."/>
            <person name="Deng H."/>
            <person name="Wang Z.W."/>
            <person name="Zhu S.L."/>
            <person name="Zhao X."/>
            <person name="Deng C."/>
            <person name="Niu S.C."/>
            <person name="Huang J."/>
            <person name="Wang M."/>
            <person name="Liu G.H."/>
            <person name="Yang H.J."/>
            <person name="Xiao X.J."/>
            <person name="Hsiao Y.Y."/>
            <person name="Wu W.L."/>
            <person name="Chen Y.Y."/>
            <person name="Mitsuda N."/>
            <person name="Ohme-Takagi M."/>
            <person name="Luo Y.B."/>
            <person name="Van de Peer Y."/>
            <person name="Liu Z.J."/>
        </authorList>
    </citation>
    <scope>NUCLEOTIDE SEQUENCE [LARGE SCALE GENOMIC DNA]</scope>
    <source>
        <tissue evidence="1">The whole plant</tissue>
    </source>
</reference>
<reference evidence="1 2" key="2">
    <citation type="journal article" date="2017" name="Nature">
        <title>The Apostasia genome and the evolution of orchids.</title>
        <authorList>
            <person name="Zhang G.Q."/>
            <person name="Liu K.W."/>
            <person name="Li Z."/>
            <person name="Lohaus R."/>
            <person name="Hsiao Y.Y."/>
            <person name="Niu S.C."/>
            <person name="Wang J.Y."/>
            <person name="Lin Y.C."/>
            <person name="Xu Q."/>
            <person name="Chen L.J."/>
            <person name="Yoshida K."/>
            <person name="Fujiwara S."/>
            <person name="Wang Z.W."/>
            <person name="Zhang Y.Q."/>
            <person name="Mitsuda N."/>
            <person name="Wang M."/>
            <person name="Liu G.H."/>
            <person name="Pecoraro L."/>
            <person name="Huang H.X."/>
            <person name="Xiao X.J."/>
            <person name="Lin M."/>
            <person name="Wu X.Y."/>
            <person name="Wu W.L."/>
            <person name="Chen Y.Y."/>
            <person name="Chang S.B."/>
            <person name="Sakamoto S."/>
            <person name="Ohme-Takagi M."/>
            <person name="Yagi M."/>
            <person name="Zeng S.J."/>
            <person name="Shen C.Y."/>
            <person name="Yeh C.M."/>
            <person name="Luo Y.B."/>
            <person name="Tsai W.C."/>
            <person name="Van de Peer Y."/>
            <person name="Liu Z.J."/>
        </authorList>
    </citation>
    <scope>NUCLEOTIDE SEQUENCE [LARGE SCALE GENOMIC DNA]</scope>
    <source>
        <tissue evidence="1">The whole plant</tissue>
    </source>
</reference>
<organism evidence="1 2">
    <name type="scientific">Dendrobium catenatum</name>
    <dbReference type="NCBI Taxonomy" id="906689"/>
    <lineage>
        <taxon>Eukaryota</taxon>
        <taxon>Viridiplantae</taxon>
        <taxon>Streptophyta</taxon>
        <taxon>Embryophyta</taxon>
        <taxon>Tracheophyta</taxon>
        <taxon>Spermatophyta</taxon>
        <taxon>Magnoliopsida</taxon>
        <taxon>Liliopsida</taxon>
        <taxon>Asparagales</taxon>
        <taxon>Orchidaceae</taxon>
        <taxon>Epidendroideae</taxon>
        <taxon>Malaxideae</taxon>
        <taxon>Dendrobiinae</taxon>
        <taxon>Dendrobium</taxon>
    </lineage>
</organism>
<gene>
    <name evidence="1" type="ORF">MA16_Dca019323</name>
</gene>
<proteinExistence type="predicted"/>
<keyword evidence="2" id="KW-1185">Reference proteome</keyword>